<accession>A0A2P2MCD1</accession>
<evidence type="ECO:0000313" key="2">
    <source>
        <dbReference type="EMBL" id="MBX27824.1"/>
    </source>
</evidence>
<name>A0A2P2MCD1_RHIMU</name>
<dbReference type="GO" id="GO:0003677">
    <property type="term" value="F:DNA binding"/>
    <property type="evidence" value="ECO:0007669"/>
    <property type="project" value="UniProtKB-KW"/>
</dbReference>
<organism evidence="2">
    <name type="scientific">Rhizophora mucronata</name>
    <name type="common">Asiatic mangrove</name>
    <dbReference type="NCBI Taxonomy" id="61149"/>
    <lineage>
        <taxon>Eukaryota</taxon>
        <taxon>Viridiplantae</taxon>
        <taxon>Streptophyta</taxon>
        <taxon>Embryophyta</taxon>
        <taxon>Tracheophyta</taxon>
        <taxon>Spermatophyta</taxon>
        <taxon>Magnoliopsida</taxon>
        <taxon>eudicotyledons</taxon>
        <taxon>Gunneridae</taxon>
        <taxon>Pentapetalae</taxon>
        <taxon>rosids</taxon>
        <taxon>fabids</taxon>
        <taxon>Malpighiales</taxon>
        <taxon>Rhizophoraceae</taxon>
        <taxon>Rhizophora</taxon>
    </lineage>
</organism>
<feature type="compositionally biased region" description="Polar residues" evidence="1">
    <location>
        <begin position="34"/>
        <end position="47"/>
    </location>
</feature>
<reference evidence="2" key="1">
    <citation type="submission" date="2018-02" db="EMBL/GenBank/DDBJ databases">
        <title>Rhizophora mucronata_Transcriptome.</title>
        <authorList>
            <person name="Meera S.P."/>
            <person name="Sreeshan A."/>
            <person name="Augustine A."/>
        </authorList>
    </citation>
    <scope>NUCLEOTIDE SEQUENCE</scope>
    <source>
        <tissue evidence="2">Leaf</tissue>
    </source>
</reference>
<dbReference type="AlphaFoldDB" id="A0A2P2MCD1"/>
<proteinExistence type="predicted"/>
<feature type="region of interest" description="Disordered" evidence="1">
    <location>
        <begin position="19"/>
        <end position="50"/>
    </location>
</feature>
<dbReference type="EMBL" id="GGEC01047340">
    <property type="protein sequence ID" value="MBX27824.1"/>
    <property type="molecule type" value="Transcribed_RNA"/>
</dbReference>
<feature type="compositionally biased region" description="Basic residues" evidence="1">
    <location>
        <begin position="21"/>
        <end position="32"/>
    </location>
</feature>
<sequence>MTEKLERGRQLLWLTRVAYGKPRRRRGPRKTRTNQNALPAPSLSSWRSLGRHSRKKIHTCHLSLQLGKLEEQSGNQ</sequence>
<evidence type="ECO:0000256" key="1">
    <source>
        <dbReference type="SAM" id="MobiDB-lite"/>
    </source>
</evidence>
<protein>
    <submittedName>
        <fullName evidence="2">DNA-binding protein MNB1B</fullName>
    </submittedName>
</protein>
<keyword evidence="2" id="KW-0238">DNA-binding</keyword>